<dbReference type="Pfam" id="PF20260">
    <property type="entry name" value="PUA_4"/>
    <property type="match status" value="1"/>
</dbReference>
<dbReference type="EC" id="2.1.1.193" evidence="3 12"/>
<dbReference type="GO" id="GO:0005737">
    <property type="term" value="C:cytoplasm"/>
    <property type="evidence" value="ECO:0007669"/>
    <property type="project" value="UniProtKB-SubCell"/>
</dbReference>
<evidence type="ECO:0000259" key="13">
    <source>
        <dbReference type="Pfam" id="PF04452"/>
    </source>
</evidence>
<dbReference type="InterPro" id="IPR046887">
    <property type="entry name" value="RsmE_PUA-like"/>
</dbReference>
<dbReference type="CDD" id="cd18084">
    <property type="entry name" value="RsmE-like"/>
    <property type="match status" value="1"/>
</dbReference>
<keyword evidence="9 12" id="KW-0949">S-adenosyl-L-methionine</keyword>
<evidence type="ECO:0000256" key="5">
    <source>
        <dbReference type="ARBA" id="ARBA00022490"/>
    </source>
</evidence>
<evidence type="ECO:0000256" key="4">
    <source>
        <dbReference type="ARBA" id="ARBA00013673"/>
    </source>
</evidence>
<dbReference type="PIRSF" id="PIRSF015601">
    <property type="entry name" value="MTase_slr0722"/>
    <property type="match status" value="1"/>
</dbReference>
<keyword evidence="7 12" id="KW-0489">Methyltransferase</keyword>
<dbReference type="GO" id="GO:0070475">
    <property type="term" value="P:rRNA base methylation"/>
    <property type="evidence" value="ECO:0007669"/>
    <property type="project" value="TreeGrafter"/>
</dbReference>
<dbReference type="PANTHER" id="PTHR30027:SF3">
    <property type="entry name" value="16S RRNA (URACIL(1498)-N(3))-METHYLTRANSFERASE"/>
    <property type="match status" value="1"/>
</dbReference>
<comment type="similarity">
    <text evidence="2 12">Belongs to the RNA methyltransferase RsmE family.</text>
</comment>
<evidence type="ECO:0000256" key="8">
    <source>
        <dbReference type="ARBA" id="ARBA00022679"/>
    </source>
</evidence>
<comment type="subcellular location">
    <subcellularLocation>
        <location evidence="1 12">Cytoplasm</location>
    </subcellularLocation>
</comment>
<keyword evidence="8 12" id="KW-0808">Transferase</keyword>
<dbReference type="PANTHER" id="PTHR30027">
    <property type="entry name" value="RIBOSOMAL RNA SMALL SUBUNIT METHYLTRANSFERASE E"/>
    <property type="match status" value="1"/>
</dbReference>
<dbReference type="NCBIfam" id="TIGR00046">
    <property type="entry name" value="RsmE family RNA methyltransferase"/>
    <property type="match status" value="1"/>
</dbReference>
<keyword evidence="6 12" id="KW-0698">rRNA processing</keyword>
<dbReference type="SUPFAM" id="SSF88697">
    <property type="entry name" value="PUA domain-like"/>
    <property type="match status" value="1"/>
</dbReference>
<evidence type="ECO:0000313" key="16">
    <source>
        <dbReference type="Proteomes" id="UP000568050"/>
    </source>
</evidence>
<dbReference type="AlphaFoldDB" id="A0A839QUS2"/>
<feature type="domain" description="Ribosomal RNA small subunit methyltransferase E methyltransferase" evidence="13">
    <location>
        <begin position="82"/>
        <end position="247"/>
    </location>
</feature>
<dbReference type="SUPFAM" id="SSF75217">
    <property type="entry name" value="alpha/beta knot"/>
    <property type="match status" value="1"/>
</dbReference>
<feature type="domain" description="Ribosomal RNA small subunit methyltransferase E PUA-like" evidence="14">
    <location>
        <begin position="24"/>
        <end position="70"/>
    </location>
</feature>
<dbReference type="Pfam" id="PF04452">
    <property type="entry name" value="Methyltrans_RNA"/>
    <property type="match status" value="1"/>
</dbReference>
<evidence type="ECO:0000256" key="12">
    <source>
        <dbReference type="PIRNR" id="PIRNR015601"/>
    </source>
</evidence>
<gene>
    <name evidence="15" type="ORF">FHX50_000778</name>
</gene>
<reference evidence="15 16" key="1">
    <citation type="submission" date="2020-08" db="EMBL/GenBank/DDBJ databases">
        <title>Sequencing the genomes of 1000 actinobacteria strains.</title>
        <authorList>
            <person name="Klenk H.-P."/>
        </authorList>
    </citation>
    <scope>NUCLEOTIDE SEQUENCE [LARGE SCALE GENOMIC DNA]</scope>
    <source>
        <strain evidence="15 16">DSM 23040</strain>
    </source>
</reference>
<protein>
    <recommendedName>
        <fullName evidence="4 12">Ribosomal RNA small subunit methyltransferase E</fullName>
        <ecNumber evidence="3 12">2.1.1.193</ecNumber>
    </recommendedName>
</protein>
<dbReference type="GO" id="GO:0070042">
    <property type="term" value="F:rRNA (uridine-N3-)-methyltransferase activity"/>
    <property type="evidence" value="ECO:0007669"/>
    <property type="project" value="TreeGrafter"/>
</dbReference>
<comment type="caution">
    <text evidence="15">The sequence shown here is derived from an EMBL/GenBank/DDBJ whole genome shotgun (WGS) entry which is preliminary data.</text>
</comment>
<evidence type="ECO:0000256" key="6">
    <source>
        <dbReference type="ARBA" id="ARBA00022552"/>
    </source>
</evidence>
<dbReference type="InterPro" id="IPR029028">
    <property type="entry name" value="Alpha/beta_knot_MTases"/>
</dbReference>
<evidence type="ECO:0000256" key="2">
    <source>
        <dbReference type="ARBA" id="ARBA00005528"/>
    </source>
</evidence>
<evidence type="ECO:0000256" key="11">
    <source>
        <dbReference type="ARBA" id="ARBA00047944"/>
    </source>
</evidence>
<name>A0A839QUS2_9MICO</name>
<comment type="catalytic activity">
    <reaction evidence="11 12">
        <text>uridine(1498) in 16S rRNA + S-adenosyl-L-methionine = N(3)-methyluridine(1498) in 16S rRNA + S-adenosyl-L-homocysteine + H(+)</text>
        <dbReference type="Rhea" id="RHEA:42920"/>
        <dbReference type="Rhea" id="RHEA-COMP:10283"/>
        <dbReference type="Rhea" id="RHEA-COMP:10284"/>
        <dbReference type="ChEBI" id="CHEBI:15378"/>
        <dbReference type="ChEBI" id="CHEBI:57856"/>
        <dbReference type="ChEBI" id="CHEBI:59789"/>
        <dbReference type="ChEBI" id="CHEBI:65315"/>
        <dbReference type="ChEBI" id="CHEBI:74502"/>
        <dbReference type="EC" id="2.1.1.193"/>
    </reaction>
</comment>
<evidence type="ECO:0000256" key="10">
    <source>
        <dbReference type="ARBA" id="ARBA00025699"/>
    </source>
</evidence>
<organism evidence="15 16">
    <name type="scientific">Helcobacillus massiliensis</name>
    <dbReference type="NCBI Taxonomy" id="521392"/>
    <lineage>
        <taxon>Bacteria</taxon>
        <taxon>Bacillati</taxon>
        <taxon>Actinomycetota</taxon>
        <taxon>Actinomycetes</taxon>
        <taxon>Micrococcales</taxon>
        <taxon>Dermabacteraceae</taxon>
        <taxon>Helcobacillus</taxon>
    </lineage>
</organism>
<dbReference type="EMBL" id="JACHWP010000001">
    <property type="protein sequence ID" value="MBB3022530.1"/>
    <property type="molecule type" value="Genomic_DNA"/>
</dbReference>
<dbReference type="NCBIfam" id="NF008693">
    <property type="entry name" value="PRK11713.2-3"/>
    <property type="match status" value="1"/>
</dbReference>
<proteinExistence type="inferred from homology"/>
<dbReference type="Proteomes" id="UP000568050">
    <property type="component" value="Unassembled WGS sequence"/>
</dbReference>
<dbReference type="RefSeq" id="WP_183374664.1">
    <property type="nucleotide sequence ID" value="NZ_CBCSFZ010000007.1"/>
</dbReference>
<evidence type="ECO:0000259" key="14">
    <source>
        <dbReference type="Pfam" id="PF20260"/>
    </source>
</evidence>
<dbReference type="Gene3D" id="3.40.1280.10">
    <property type="match status" value="1"/>
</dbReference>
<dbReference type="InterPro" id="IPR046886">
    <property type="entry name" value="RsmE_MTase_dom"/>
</dbReference>
<dbReference type="InterPro" id="IPR006700">
    <property type="entry name" value="RsmE"/>
</dbReference>
<dbReference type="Gene3D" id="2.40.240.20">
    <property type="entry name" value="Hypothetical PUA domain-like, domain 1"/>
    <property type="match status" value="1"/>
</dbReference>
<dbReference type="InterPro" id="IPR015947">
    <property type="entry name" value="PUA-like_sf"/>
</dbReference>
<keyword evidence="16" id="KW-1185">Reference proteome</keyword>
<sequence>MTALSFLLPDGALEGHRAGDSITVDGDEGRHGAAVVRLRAGEDVLLTDPVGRQAAARVTATTKTRFTAELTAEPADAPAPRPRITLVQALAKGGRDESAVESSVELGADAVLAWQAGRSIVRWQGAKKVKGVAKWEATVRAAVKQSRRPILPRVEGVVTTAELAERIREGEADGCRAIVLHEAEQRPLTTITDALADARDILIVVGPEGGISSEELDQLQAAGALSCVLGTSVLRASTAGPAAIAVLSAALGRW</sequence>
<evidence type="ECO:0000313" key="15">
    <source>
        <dbReference type="EMBL" id="MBB3022530.1"/>
    </source>
</evidence>
<evidence type="ECO:0000256" key="9">
    <source>
        <dbReference type="ARBA" id="ARBA00022691"/>
    </source>
</evidence>
<keyword evidence="5 12" id="KW-0963">Cytoplasm</keyword>
<evidence type="ECO:0000256" key="7">
    <source>
        <dbReference type="ARBA" id="ARBA00022603"/>
    </source>
</evidence>
<evidence type="ECO:0000256" key="3">
    <source>
        <dbReference type="ARBA" id="ARBA00012328"/>
    </source>
</evidence>
<comment type="function">
    <text evidence="10 12">Specifically methylates the N3 position of the uracil ring of uridine 1498 (m3U1498) in 16S rRNA. Acts on the fully assembled 30S ribosomal subunit.</text>
</comment>
<dbReference type="InterPro" id="IPR029026">
    <property type="entry name" value="tRNA_m1G_MTases_N"/>
</dbReference>
<accession>A0A839QUS2</accession>
<evidence type="ECO:0000256" key="1">
    <source>
        <dbReference type="ARBA" id="ARBA00004496"/>
    </source>
</evidence>